<organism evidence="1 2">
    <name type="scientific">Polynucleobacter asymbioticus</name>
    <dbReference type="NCBI Taxonomy" id="576611"/>
    <lineage>
        <taxon>Bacteria</taxon>
        <taxon>Pseudomonadati</taxon>
        <taxon>Pseudomonadota</taxon>
        <taxon>Betaproteobacteria</taxon>
        <taxon>Burkholderiales</taxon>
        <taxon>Burkholderiaceae</taxon>
        <taxon>Polynucleobacter</taxon>
    </lineage>
</organism>
<dbReference type="EMBL" id="CP015017">
    <property type="protein sequence ID" value="APC01036.1"/>
    <property type="molecule type" value="Genomic_DNA"/>
</dbReference>
<evidence type="ECO:0008006" key="3">
    <source>
        <dbReference type="Google" id="ProtNLM"/>
    </source>
</evidence>
<sequence length="179" mass="19745">MYRIALLIALSFGLVACNQNDKKISSWEVNDVYHGTVITPNASTGTKTYAGPPINTEDGNNTYEMFNLKTEKTSQGVSSYQLLVQLTYFSKWRYYNAATLNNNPATTFSVVGREAGGCEARGCIFRELLSIQLPADFVKSHKDKGFQISISSQSGITSDLYVPPQYLQGYLKAVEGSNN</sequence>
<dbReference type="RefSeq" id="WP_071540088.1">
    <property type="nucleotide sequence ID" value="NZ_CP015017.1"/>
</dbReference>
<proteinExistence type="predicted"/>
<dbReference type="PROSITE" id="PS51257">
    <property type="entry name" value="PROKAR_LIPOPROTEIN"/>
    <property type="match status" value="1"/>
</dbReference>
<name>A0AAC9IRU6_9BURK</name>
<dbReference type="Proteomes" id="UP000182060">
    <property type="component" value="Chromosome"/>
</dbReference>
<accession>A0AAC9IRU6</accession>
<protein>
    <recommendedName>
        <fullName evidence="3">Lipoprotein</fullName>
    </recommendedName>
</protein>
<evidence type="ECO:0000313" key="2">
    <source>
        <dbReference type="Proteomes" id="UP000182060"/>
    </source>
</evidence>
<gene>
    <name evidence="1" type="ORF">AOC25_05080</name>
</gene>
<reference evidence="1" key="1">
    <citation type="journal article" date="2017" name="Appl. Environ. Microbiol.">
        <title>Microdiversification of a pelagic Polynucleobacter species is mainly driven by acquisition of genomic islands from a partially interspecific gene pool.</title>
        <authorList>
            <person name="Hoetzinger M."/>
            <person name="Hahn M.W."/>
            <person name="Jezberova J."/>
            <person name="Schmidt J."/>
            <person name="Koll U."/>
        </authorList>
    </citation>
    <scope>NUCLEOTIDE SEQUENCE</scope>
    <source>
        <strain evidence="1">MWH-RechtKol4</strain>
    </source>
</reference>
<dbReference type="AlphaFoldDB" id="A0AAC9IRU6"/>
<evidence type="ECO:0000313" key="1">
    <source>
        <dbReference type="EMBL" id="APC01036.1"/>
    </source>
</evidence>